<dbReference type="STRING" id="1795632.TH606_03205"/>
<comment type="caution">
    <text evidence="8">The sequence shown here is derived from an EMBL/GenBank/DDBJ whole genome shotgun (WGS) entry which is preliminary data.</text>
</comment>
<dbReference type="InterPro" id="IPR006299">
    <property type="entry name" value="FlgC"/>
</dbReference>
<keyword evidence="8" id="KW-0969">Cilium</keyword>
<gene>
    <name evidence="8" type="ORF">TH606_03205</name>
</gene>
<evidence type="ECO:0000256" key="2">
    <source>
        <dbReference type="ARBA" id="ARBA00009677"/>
    </source>
</evidence>
<dbReference type="Pfam" id="PF06429">
    <property type="entry name" value="Flg_bbr_C"/>
    <property type="match status" value="1"/>
</dbReference>
<dbReference type="InterPro" id="IPR010930">
    <property type="entry name" value="Flg_bb/hook_C_dom"/>
</dbReference>
<dbReference type="Proteomes" id="UP000076964">
    <property type="component" value="Unassembled WGS sequence"/>
</dbReference>
<evidence type="ECO:0000259" key="7">
    <source>
        <dbReference type="Pfam" id="PF06429"/>
    </source>
</evidence>
<feature type="domain" description="Flagellar basal-body/hook protein C-terminal" evidence="7">
    <location>
        <begin position="99"/>
        <end position="140"/>
    </location>
</feature>
<evidence type="ECO:0000313" key="9">
    <source>
        <dbReference type="Proteomes" id="UP000076964"/>
    </source>
</evidence>
<keyword evidence="8" id="KW-0282">Flagellum</keyword>
<comment type="subunit">
    <text evidence="5 6">The basal body constitutes a major portion of the flagellar organelle and consists of four rings (L,P,S, and M) mounted on a central rod. The rod consists of about 26 subunits of FlgG in the distal portion, and FlgB, FlgC and FlgF are thought to build up the proximal portion of the rod with about 6 subunits each.</text>
</comment>
<comment type="similarity">
    <text evidence="2">Belongs to the flagella basal body rod proteins family.</text>
</comment>
<dbReference type="PANTHER" id="PTHR30435:SF2">
    <property type="entry name" value="FLAGELLAR BASAL-BODY ROD PROTEIN FLGC"/>
    <property type="match status" value="1"/>
</dbReference>
<dbReference type="GO" id="GO:0071978">
    <property type="term" value="P:bacterial-type flagellum-dependent swarming motility"/>
    <property type="evidence" value="ECO:0007669"/>
    <property type="project" value="TreeGrafter"/>
</dbReference>
<evidence type="ECO:0000256" key="3">
    <source>
        <dbReference type="ARBA" id="ARBA00017941"/>
    </source>
</evidence>
<dbReference type="EMBL" id="LSFI01000010">
    <property type="protein sequence ID" value="OAG28161.1"/>
    <property type="molecule type" value="Genomic_DNA"/>
</dbReference>
<sequence>MKLLTALRLASSGLSVQSLRLNVSAMNLANAEVTRTLTGEPYRAQNVVLTAANLPEKISGSLDEIDLKLAIPKVTAIVEDQSPFREVYDPSHPDADEKGIVRYPNVDVLTEMIELLSASRAYEANLSVVSVTKSMALKTLEVLK</sequence>
<evidence type="ECO:0000256" key="6">
    <source>
        <dbReference type="RuleBase" id="RU362062"/>
    </source>
</evidence>
<dbReference type="OrthoDB" id="9794148at2"/>
<organism evidence="8 9">
    <name type="scientific">Thermodesulfatator autotrophicus</name>
    <dbReference type="NCBI Taxonomy" id="1795632"/>
    <lineage>
        <taxon>Bacteria</taxon>
        <taxon>Pseudomonadati</taxon>
        <taxon>Thermodesulfobacteriota</taxon>
        <taxon>Thermodesulfobacteria</taxon>
        <taxon>Thermodesulfobacteriales</taxon>
        <taxon>Thermodesulfatatoraceae</taxon>
        <taxon>Thermodesulfatator</taxon>
    </lineage>
</organism>
<dbReference type="NCBIfam" id="TIGR01395">
    <property type="entry name" value="FlgC"/>
    <property type="match status" value="1"/>
</dbReference>
<accession>A0A177E9I8</accession>
<dbReference type="GO" id="GO:0030694">
    <property type="term" value="C:bacterial-type flagellum basal body, rod"/>
    <property type="evidence" value="ECO:0007669"/>
    <property type="project" value="UniProtKB-UniRule"/>
</dbReference>
<proteinExistence type="inferred from homology"/>
<evidence type="ECO:0000256" key="1">
    <source>
        <dbReference type="ARBA" id="ARBA00004117"/>
    </source>
</evidence>
<dbReference type="PANTHER" id="PTHR30435">
    <property type="entry name" value="FLAGELLAR PROTEIN"/>
    <property type="match status" value="1"/>
</dbReference>
<protein>
    <recommendedName>
        <fullName evidence="3 6">Flagellar basal-body rod protein FlgC</fullName>
    </recommendedName>
</protein>
<dbReference type="AlphaFoldDB" id="A0A177E9I8"/>
<evidence type="ECO:0000313" key="8">
    <source>
        <dbReference type="EMBL" id="OAG28161.1"/>
    </source>
</evidence>
<reference evidence="8 9" key="1">
    <citation type="submission" date="2016-02" db="EMBL/GenBank/DDBJ databases">
        <title>Draft genome sequence of Thermodesulfatator sp. S606.</title>
        <authorList>
            <person name="Lai Q."/>
            <person name="Cao J."/>
            <person name="Dupont S."/>
            <person name="Shao Z."/>
            <person name="Jebbar M."/>
            <person name="Alain K."/>
        </authorList>
    </citation>
    <scope>NUCLEOTIDE SEQUENCE [LARGE SCALE GENOMIC DNA]</scope>
    <source>
        <strain evidence="8 9">S606</strain>
    </source>
</reference>
<dbReference type="RefSeq" id="WP_068541257.1">
    <property type="nucleotide sequence ID" value="NZ_LSFI01000010.1"/>
</dbReference>
<comment type="subcellular location">
    <subcellularLocation>
        <location evidence="1 6">Bacterial flagellum basal body</location>
    </subcellularLocation>
</comment>
<evidence type="ECO:0000256" key="4">
    <source>
        <dbReference type="ARBA" id="ARBA00023143"/>
    </source>
</evidence>
<keyword evidence="4 6" id="KW-0975">Bacterial flagellum</keyword>
<evidence type="ECO:0000256" key="5">
    <source>
        <dbReference type="ARBA" id="ARBA00025933"/>
    </source>
</evidence>
<keyword evidence="8" id="KW-0966">Cell projection</keyword>
<name>A0A177E9I8_9BACT</name>
<keyword evidence="9" id="KW-1185">Reference proteome</keyword>